<organism evidence="1">
    <name type="scientific">Oryza brachyantha</name>
    <name type="common">malo sina</name>
    <dbReference type="NCBI Taxonomy" id="4533"/>
    <lineage>
        <taxon>Eukaryota</taxon>
        <taxon>Viridiplantae</taxon>
        <taxon>Streptophyta</taxon>
        <taxon>Embryophyta</taxon>
        <taxon>Tracheophyta</taxon>
        <taxon>Spermatophyta</taxon>
        <taxon>Magnoliopsida</taxon>
        <taxon>Liliopsida</taxon>
        <taxon>Poales</taxon>
        <taxon>Poaceae</taxon>
        <taxon>BOP clade</taxon>
        <taxon>Oryzoideae</taxon>
        <taxon>Oryzeae</taxon>
        <taxon>Oryzinae</taxon>
        <taxon>Oryza</taxon>
    </lineage>
</organism>
<dbReference type="Gramene" id="OB01G21730.1">
    <property type="protein sequence ID" value="OB01G21730.1"/>
    <property type="gene ID" value="OB01G21730"/>
</dbReference>
<dbReference type="HOGENOM" id="CLU_2416800_0_0_1"/>
<keyword evidence="2" id="KW-1185">Reference proteome</keyword>
<name>J3KYW7_ORYBR</name>
<accession>J3KYW7</accession>
<sequence length="92" mass="10011">MLNWLSALTTSSYSDWLRFCMGAGISENVPWSRSGHLSSSSSCAWLSFSCAKSDHGNMLVSKRELVLCSSNPNPLLPLLPVLLLLLGLLLSQ</sequence>
<proteinExistence type="predicted"/>
<protein>
    <submittedName>
        <fullName evidence="1">Uncharacterized protein</fullName>
    </submittedName>
</protein>
<dbReference type="AlphaFoldDB" id="J3KYW7"/>
<evidence type="ECO:0000313" key="2">
    <source>
        <dbReference type="Proteomes" id="UP000006038"/>
    </source>
</evidence>
<evidence type="ECO:0000313" key="1">
    <source>
        <dbReference type="EnsemblPlants" id="OB01G21730.1"/>
    </source>
</evidence>
<reference evidence="1" key="1">
    <citation type="journal article" date="2013" name="Nat. Commun.">
        <title>Whole-genome sequencing of Oryza brachyantha reveals mechanisms underlying Oryza genome evolution.</title>
        <authorList>
            <person name="Chen J."/>
            <person name="Huang Q."/>
            <person name="Gao D."/>
            <person name="Wang J."/>
            <person name="Lang Y."/>
            <person name="Liu T."/>
            <person name="Li B."/>
            <person name="Bai Z."/>
            <person name="Luis Goicoechea J."/>
            <person name="Liang C."/>
            <person name="Chen C."/>
            <person name="Zhang W."/>
            <person name="Sun S."/>
            <person name="Liao Y."/>
            <person name="Zhang X."/>
            <person name="Yang L."/>
            <person name="Song C."/>
            <person name="Wang M."/>
            <person name="Shi J."/>
            <person name="Liu G."/>
            <person name="Liu J."/>
            <person name="Zhou H."/>
            <person name="Zhou W."/>
            <person name="Yu Q."/>
            <person name="An N."/>
            <person name="Chen Y."/>
            <person name="Cai Q."/>
            <person name="Wang B."/>
            <person name="Liu B."/>
            <person name="Min J."/>
            <person name="Huang Y."/>
            <person name="Wu H."/>
            <person name="Li Z."/>
            <person name="Zhang Y."/>
            <person name="Yin Y."/>
            <person name="Song W."/>
            <person name="Jiang J."/>
            <person name="Jackson S.A."/>
            <person name="Wing R.A."/>
            <person name="Wang J."/>
            <person name="Chen M."/>
        </authorList>
    </citation>
    <scope>NUCLEOTIDE SEQUENCE [LARGE SCALE GENOMIC DNA]</scope>
    <source>
        <strain evidence="1">cv. IRGC 101232</strain>
    </source>
</reference>
<reference evidence="1" key="2">
    <citation type="submission" date="2013-04" db="UniProtKB">
        <authorList>
            <consortium name="EnsemblPlants"/>
        </authorList>
    </citation>
    <scope>IDENTIFICATION</scope>
</reference>
<dbReference type="Proteomes" id="UP000006038">
    <property type="component" value="Chromosome 1"/>
</dbReference>
<dbReference type="EnsemblPlants" id="OB01G21730.1">
    <property type="protein sequence ID" value="OB01G21730.1"/>
    <property type="gene ID" value="OB01G21730"/>
</dbReference>